<protein>
    <submittedName>
        <fullName evidence="1">Uncharacterized protein</fullName>
    </submittedName>
</protein>
<name>A0AAD6WN38_9AGAR</name>
<dbReference type="Proteomes" id="UP001218188">
    <property type="component" value="Unassembled WGS sequence"/>
</dbReference>
<evidence type="ECO:0000313" key="2">
    <source>
        <dbReference type="Proteomes" id="UP001218188"/>
    </source>
</evidence>
<comment type="caution">
    <text evidence="1">The sequence shown here is derived from an EMBL/GenBank/DDBJ whole genome shotgun (WGS) entry which is preliminary data.</text>
</comment>
<gene>
    <name evidence="1" type="ORF">C8F04DRAFT_1198482</name>
</gene>
<sequence>MQTHCAWELKSLEVKKTTASRVVIRDQWGVPPLKNSILLMIKKGQELVIQFSSGLQSQRHSPGERILTGRRIAFGHLITKHFALVNRCSLYGDEPVRWKKRNDATPFPPGHSAEDQHFRGYASSVSGLQISRQEFYRGRVRRTTKESPTESEIGPRSFHHSWHTLFPLNFNERQFQPRGATGLDGAQGNSRTKYPFRGRAGIYLLARASPKWGQIGLGQSQTISLRHVGRPNWPLSASTLLQTTRTLVSSPELRGWVSFKRSWHL</sequence>
<proteinExistence type="predicted"/>
<accession>A0AAD6WN38</accession>
<dbReference type="EMBL" id="JARJCM010000321">
    <property type="protein sequence ID" value="KAJ7018817.1"/>
    <property type="molecule type" value="Genomic_DNA"/>
</dbReference>
<organism evidence="1 2">
    <name type="scientific">Mycena alexandri</name>
    <dbReference type="NCBI Taxonomy" id="1745969"/>
    <lineage>
        <taxon>Eukaryota</taxon>
        <taxon>Fungi</taxon>
        <taxon>Dikarya</taxon>
        <taxon>Basidiomycota</taxon>
        <taxon>Agaricomycotina</taxon>
        <taxon>Agaricomycetes</taxon>
        <taxon>Agaricomycetidae</taxon>
        <taxon>Agaricales</taxon>
        <taxon>Marasmiineae</taxon>
        <taxon>Mycenaceae</taxon>
        <taxon>Mycena</taxon>
    </lineage>
</organism>
<reference evidence="1" key="1">
    <citation type="submission" date="2023-03" db="EMBL/GenBank/DDBJ databases">
        <title>Massive genome expansion in bonnet fungi (Mycena s.s.) driven by repeated elements and novel gene families across ecological guilds.</title>
        <authorList>
            <consortium name="Lawrence Berkeley National Laboratory"/>
            <person name="Harder C.B."/>
            <person name="Miyauchi S."/>
            <person name="Viragh M."/>
            <person name="Kuo A."/>
            <person name="Thoen E."/>
            <person name="Andreopoulos B."/>
            <person name="Lu D."/>
            <person name="Skrede I."/>
            <person name="Drula E."/>
            <person name="Henrissat B."/>
            <person name="Morin E."/>
            <person name="Kohler A."/>
            <person name="Barry K."/>
            <person name="LaButti K."/>
            <person name="Morin E."/>
            <person name="Salamov A."/>
            <person name="Lipzen A."/>
            <person name="Mereny Z."/>
            <person name="Hegedus B."/>
            <person name="Baldrian P."/>
            <person name="Stursova M."/>
            <person name="Weitz H."/>
            <person name="Taylor A."/>
            <person name="Grigoriev I.V."/>
            <person name="Nagy L.G."/>
            <person name="Martin F."/>
            <person name="Kauserud H."/>
        </authorList>
    </citation>
    <scope>NUCLEOTIDE SEQUENCE</scope>
    <source>
        <strain evidence="1">CBHHK200</strain>
    </source>
</reference>
<evidence type="ECO:0000313" key="1">
    <source>
        <dbReference type="EMBL" id="KAJ7018817.1"/>
    </source>
</evidence>
<keyword evidence="2" id="KW-1185">Reference proteome</keyword>
<dbReference type="AlphaFoldDB" id="A0AAD6WN38"/>